<dbReference type="EMBL" id="CM056742">
    <property type="protein sequence ID" value="KAJ8675639.1"/>
    <property type="molecule type" value="Genomic_DNA"/>
</dbReference>
<sequence length="336" mass="39396">MSDSSGEIDPEVTVTQTYKWIIEESCLTRKKNGKYLKSPEIRISDTIQCRIWLYPKGMNNKYKDYVSIYMNSVKGEFEAKFHFYILNAKNEMINSKTTSEHLIKENEAGWGFHNFIKHERLIEENMMKPSIGSRGRILTVACEVINRSSIEENLIFELEYLTRLKEFDNFEKLVDNDQFSDVVFTVDNKKLHAHKNILANRSEIFAAKFTTEVNKNSTTVIELKEIEYDVMKELLRYIYVGYVNDLEYIAMDLFVAADEYSIENLKKMCERQLTQHISAENVLEFLNFASDYDVPILKLQCLEFVKFNKKKVVKKSSSKLSVLNENIIDEVFRVFC</sequence>
<evidence type="ECO:0000313" key="1">
    <source>
        <dbReference type="EMBL" id="KAJ8675639.1"/>
    </source>
</evidence>
<comment type="caution">
    <text evidence="1">The sequence shown here is derived from an EMBL/GenBank/DDBJ whole genome shotgun (WGS) entry which is preliminary data.</text>
</comment>
<keyword evidence="2" id="KW-1185">Reference proteome</keyword>
<name>A0ACC2NWJ3_9HYME</name>
<gene>
    <name evidence="1" type="ORF">QAD02_011425</name>
</gene>
<protein>
    <submittedName>
        <fullName evidence="1">Uncharacterized protein</fullName>
    </submittedName>
</protein>
<evidence type="ECO:0000313" key="2">
    <source>
        <dbReference type="Proteomes" id="UP001239111"/>
    </source>
</evidence>
<accession>A0ACC2NWJ3</accession>
<organism evidence="1 2">
    <name type="scientific">Eretmocerus hayati</name>
    <dbReference type="NCBI Taxonomy" id="131215"/>
    <lineage>
        <taxon>Eukaryota</taxon>
        <taxon>Metazoa</taxon>
        <taxon>Ecdysozoa</taxon>
        <taxon>Arthropoda</taxon>
        <taxon>Hexapoda</taxon>
        <taxon>Insecta</taxon>
        <taxon>Pterygota</taxon>
        <taxon>Neoptera</taxon>
        <taxon>Endopterygota</taxon>
        <taxon>Hymenoptera</taxon>
        <taxon>Apocrita</taxon>
        <taxon>Proctotrupomorpha</taxon>
        <taxon>Chalcidoidea</taxon>
        <taxon>Aphelinidae</taxon>
        <taxon>Aphelininae</taxon>
        <taxon>Eretmocerus</taxon>
    </lineage>
</organism>
<proteinExistence type="predicted"/>
<reference evidence="1" key="1">
    <citation type="submission" date="2023-04" db="EMBL/GenBank/DDBJ databases">
        <title>A chromosome-level genome assembly of the parasitoid wasp Eretmocerus hayati.</title>
        <authorList>
            <person name="Zhong Y."/>
            <person name="Liu S."/>
            <person name="Liu Y."/>
        </authorList>
    </citation>
    <scope>NUCLEOTIDE SEQUENCE</scope>
    <source>
        <strain evidence="1">ZJU_SS_LIU_2023</strain>
    </source>
</reference>
<dbReference type="Proteomes" id="UP001239111">
    <property type="component" value="Chromosome 2"/>
</dbReference>